<feature type="non-terminal residue" evidence="1">
    <location>
        <position position="72"/>
    </location>
</feature>
<proteinExistence type="predicted"/>
<organism evidence="1 2">
    <name type="scientific">Scleroderma citrinum Foug A</name>
    <dbReference type="NCBI Taxonomy" id="1036808"/>
    <lineage>
        <taxon>Eukaryota</taxon>
        <taxon>Fungi</taxon>
        <taxon>Dikarya</taxon>
        <taxon>Basidiomycota</taxon>
        <taxon>Agaricomycotina</taxon>
        <taxon>Agaricomycetes</taxon>
        <taxon>Agaricomycetidae</taxon>
        <taxon>Boletales</taxon>
        <taxon>Sclerodermatineae</taxon>
        <taxon>Sclerodermataceae</taxon>
        <taxon>Scleroderma</taxon>
    </lineage>
</organism>
<dbReference type="OrthoDB" id="67850at2759"/>
<accession>A0A0C3ESG4</accession>
<dbReference type="Proteomes" id="UP000053989">
    <property type="component" value="Unassembled WGS sequence"/>
</dbReference>
<evidence type="ECO:0000313" key="2">
    <source>
        <dbReference type="Proteomes" id="UP000053989"/>
    </source>
</evidence>
<reference evidence="1 2" key="1">
    <citation type="submission" date="2014-04" db="EMBL/GenBank/DDBJ databases">
        <authorList>
            <consortium name="DOE Joint Genome Institute"/>
            <person name="Kuo A."/>
            <person name="Kohler A."/>
            <person name="Nagy L.G."/>
            <person name="Floudas D."/>
            <person name="Copeland A."/>
            <person name="Barry K.W."/>
            <person name="Cichocki N."/>
            <person name="Veneault-Fourrey C."/>
            <person name="LaButti K."/>
            <person name="Lindquist E.A."/>
            <person name="Lipzen A."/>
            <person name="Lundell T."/>
            <person name="Morin E."/>
            <person name="Murat C."/>
            <person name="Sun H."/>
            <person name="Tunlid A."/>
            <person name="Henrissat B."/>
            <person name="Grigoriev I.V."/>
            <person name="Hibbett D.S."/>
            <person name="Martin F."/>
            <person name="Nordberg H.P."/>
            <person name="Cantor M.N."/>
            <person name="Hua S.X."/>
        </authorList>
    </citation>
    <scope>NUCLEOTIDE SEQUENCE [LARGE SCALE GENOMIC DNA]</scope>
    <source>
        <strain evidence="1 2">Foug A</strain>
    </source>
</reference>
<sequence length="72" mass="8333">YDWSTRERVHKHAKKTLPHRDLDALIVQSLSALVCASLTEDRYGTVQWDITRSTLFLVAAEECREEVRGVYV</sequence>
<gene>
    <name evidence="1" type="ORF">SCLCIDRAFT_48824</name>
</gene>
<dbReference type="HOGENOM" id="CLU_2729329_0_0_1"/>
<dbReference type="InParanoid" id="A0A0C3ESG4"/>
<keyword evidence="2" id="KW-1185">Reference proteome</keyword>
<protein>
    <submittedName>
        <fullName evidence="1">Uncharacterized protein</fullName>
    </submittedName>
</protein>
<reference evidence="2" key="2">
    <citation type="submission" date="2015-01" db="EMBL/GenBank/DDBJ databases">
        <title>Evolutionary Origins and Diversification of the Mycorrhizal Mutualists.</title>
        <authorList>
            <consortium name="DOE Joint Genome Institute"/>
            <consortium name="Mycorrhizal Genomics Consortium"/>
            <person name="Kohler A."/>
            <person name="Kuo A."/>
            <person name="Nagy L.G."/>
            <person name="Floudas D."/>
            <person name="Copeland A."/>
            <person name="Barry K.W."/>
            <person name="Cichocki N."/>
            <person name="Veneault-Fourrey C."/>
            <person name="LaButti K."/>
            <person name="Lindquist E.A."/>
            <person name="Lipzen A."/>
            <person name="Lundell T."/>
            <person name="Morin E."/>
            <person name="Murat C."/>
            <person name="Riley R."/>
            <person name="Ohm R."/>
            <person name="Sun H."/>
            <person name="Tunlid A."/>
            <person name="Henrissat B."/>
            <person name="Grigoriev I.V."/>
            <person name="Hibbett D.S."/>
            <person name="Martin F."/>
        </authorList>
    </citation>
    <scope>NUCLEOTIDE SEQUENCE [LARGE SCALE GENOMIC DNA]</scope>
    <source>
        <strain evidence="2">Foug A</strain>
    </source>
</reference>
<dbReference type="AlphaFoldDB" id="A0A0C3ESG4"/>
<feature type="non-terminal residue" evidence="1">
    <location>
        <position position="1"/>
    </location>
</feature>
<dbReference type="EMBL" id="KN822004">
    <property type="protein sequence ID" value="KIM70766.1"/>
    <property type="molecule type" value="Genomic_DNA"/>
</dbReference>
<dbReference type="STRING" id="1036808.A0A0C3ESG4"/>
<dbReference type="Pfam" id="PF09531">
    <property type="entry name" value="Ndc1_Nup"/>
    <property type="match status" value="1"/>
</dbReference>
<evidence type="ECO:0000313" key="1">
    <source>
        <dbReference type="EMBL" id="KIM70766.1"/>
    </source>
</evidence>
<dbReference type="InterPro" id="IPR019049">
    <property type="entry name" value="Nucleoporin_prot_Ndc1/Nup"/>
</dbReference>
<name>A0A0C3ESG4_9AGAM</name>